<dbReference type="Gene3D" id="2.160.20.80">
    <property type="entry name" value="E3 ubiquitin-protein ligase SopA"/>
    <property type="match status" value="1"/>
</dbReference>
<dbReference type="InterPro" id="IPR027417">
    <property type="entry name" value="P-loop_NTPase"/>
</dbReference>
<reference evidence="3 4" key="1">
    <citation type="submission" date="2016-03" db="EMBL/GenBank/DDBJ databases">
        <authorList>
            <person name="Ploux O."/>
        </authorList>
    </citation>
    <scope>NUCLEOTIDE SEQUENCE [LARGE SCALE GENOMIC DNA]</scope>
    <source>
        <strain evidence="3 4">LPB0076</strain>
    </source>
</reference>
<protein>
    <submittedName>
        <fullName evidence="3">Uncharacterized protein</fullName>
    </submittedName>
</protein>
<comment type="caution">
    <text evidence="3">The sequence shown here is derived from an EMBL/GenBank/DDBJ whole genome shotgun (WGS) entry which is preliminary data.</text>
</comment>
<dbReference type="InterPro" id="IPR055007">
    <property type="entry name" value="NA-iREase2_dom"/>
</dbReference>
<evidence type="ECO:0000313" key="3">
    <source>
        <dbReference type="EMBL" id="OCB74191.1"/>
    </source>
</evidence>
<dbReference type="SUPFAM" id="SSF141571">
    <property type="entry name" value="Pentapeptide repeat-like"/>
    <property type="match status" value="1"/>
</dbReference>
<sequence length="718" mass="84738">MTEKLNLVDRLFESYNYKISKNSTKEVRIYTLQYGMYHAAEIISFDENTDVSIFKKELSDLGYATDIKIVKNIEEVEEYLFEGFFIKTPLGNELKNRYKNFVRKQLLNLPEKSHYKYIDSDFDFIMQNKLGEVTEAKSYSSKDKSIITKINELFTETKGALFIIIEAPAGFGKTCTANEILNSITVENSKKLPFFTELSRNREARVFKHILLNEIDDQFPNGIKQNVVLEQIYKGRIPLIIDGFDELITKDSNKKDVESMLSTIVDLLQNDAKIVITSRKTAILNSEEFIETINSSIEDFSLARFEIKEPTIENWLHSERMKFIEDNGFPINQISNPVLLSYLRNIPLEKLKEFLTSKESTLIDKYFDYLLTRERTRQNLKLDNQTQFRIFRKLNRFMSEYNFTAETKETIKDFIKDYNPKILQESLKKYKPEEKPSIEELTETLSNHVFLDRKSDGNVGFINDFIFGFLISENLILNKFQEHYKDNFTKIIPQDFAQKSIEASRIQSKENKIKLWTVYNNHNFGYDSEFYFDSDYLLMNKISRNYNQLFLSDRIIKDLKFEKYNFENCVFAGVTFENCIFSITSFQKSSFQNCKFYNCNLLNKTSIIYDDFGIYVCQDNNDFIKDINSLYSKDNDIDEVLDKKVLTEQQVLQQFLQVDIKRPKPRKFSVIKMRLNEYSDREINAVIDSLIRKEFLHFKDDVGFITREAMNYLNHNNN</sequence>
<evidence type="ECO:0000259" key="1">
    <source>
        <dbReference type="Pfam" id="PF05729"/>
    </source>
</evidence>
<feature type="domain" description="NACHT-associated inactive Restriction Endonuclease 2" evidence="2">
    <location>
        <begin position="8"/>
        <end position="124"/>
    </location>
</feature>
<evidence type="ECO:0000313" key="4">
    <source>
        <dbReference type="Proteomes" id="UP000093510"/>
    </source>
</evidence>
<dbReference type="Pfam" id="PF22723">
    <property type="entry name" value="NA-iREase2"/>
    <property type="match status" value="1"/>
</dbReference>
<dbReference type="OrthoDB" id="6845386at2"/>
<dbReference type="AlphaFoldDB" id="A0A1B9DWX3"/>
<organism evidence="3 4">
    <name type="scientific">Flavobacterium crassostreae</name>
    <dbReference type="NCBI Taxonomy" id="1763534"/>
    <lineage>
        <taxon>Bacteria</taxon>
        <taxon>Pseudomonadati</taxon>
        <taxon>Bacteroidota</taxon>
        <taxon>Flavobacteriia</taxon>
        <taxon>Flavobacteriales</taxon>
        <taxon>Flavobacteriaceae</taxon>
        <taxon>Flavobacterium</taxon>
    </lineage>
</organism>
<dbReference type="SUPFAM" id="SSF52540">
    <property type="entry name" value="P-loop containing nucleoside triphosphate hydrolases"/>
    <property type="match status" value="1"/>
</dbReference>
<accession>A0A1B9DWX3</accession>
<name>A0A1B9DWX3_9FLAO</name>
<dbReference type="EMBL" id="LVEP01000039">
    <property type="protein sequence ID" value="OCB74191.1"/>
    <property type="molecule type" value="Genomic_DNA"/>
</dbReference>
<dbReference type="Pfam" id="PF00805">
    <property type="entry name" value="Pentapeptide"/>
    <property type="match status" value="1"/>
</dbReference>
<dbReference type="STRING" id="1763534.GCA_001831475_02022"/>
<evidence type="ECO:0000259" key="2">
    <source>
        <dbReference type="Pfam" id="PF22723"/>
    </source>
</evidence>
<feature type="domain" description="NACHT" evidence="1">
    <location>
        <begin position="163"/>
        <end position="301"/>
    </location>
</feature>
<gene>
    <name evidence="3" type="ORF">LPBF_11080</name>
</gene>
<dbReference type="Pfam" id="PF05729">
    <property type="entry name" value="NACHT"/>
    <property type="match status" value="1"/>
</dbReference>
<dbReference type="Gene3D" id="3.40.50.300">
    <property type="entry name" value="P-loop containing nucleotide triphosphate hydrolases"/>
    <property type="match status" value="1"/>
</dbReference>
<dbReference type="InterPro" id="IPR001646">
    <property type="entry name" value="5peptide_repeat"/>
</dbReference>
<proteinExistence type="predicted"/>
<dbReference type="Proteomes" id="UP000093510">
    <property type="component" value="Unassembled WGS sequence"/>
</dbReference>
<dbReference type="RefSeq" id="WP_066336444.1">
    <property type="nucleotide sequence ID" value="NZ_CP017688.1"/>
</dbReference>
<keyword evidence="4" id="KW-1185">Reference proteome</keyword>
<dbReference type="InterPro" id="IPR007111">
    <property type="entry name" value="NACHT_NTPase"/>
</dbReference>